<dbReference type="Proteomes" id="UP001066276">
    <property type="component" value="Chromosome 8"/>
</dbReference>
<sequence>MNEGSAGRQDVCKERVAAWVVITPGGGLHHIDAELPVFSIPYVGSSPRPVDVCITVQNTRATRPMLQVKSSLCELVTGIREKLKAKWKGNLYEEKGYRAAATVRGSMA</sequence>
<keyword evidence="2" id="KW-1185">Reference proteome</keyword>
<evidence type="ECO:0000313" key="1">
    <source>
        <dbReference type="EMBL" id="KAJ1116950.1"/>
    </source>
</evidence>
<comment type="caution">
    <text evidence="1">The sequence shown here is derived from an EMBL/GenBank/DDBJ whole genome shotgun (WGS) entry which is preliminary data.</text>
</comment>
<gene>
    <name evidence="1" type="ORF">NDU88_005152</name>
</gene>
<name>A0AAV7NPR1_PLEWA</name>
<accession>A0AAV7NPR1</accession>
<reference evidence="1" key="1">
    <citation type="journal article" date="2022" name="bioRxiv">
        <title>Sequencing and chromosome-scale assembly of the giantPleurodeles waltlgenome.</title>
        <authorList>
            <person name="Brown T."/>
            <person name="Elewa A."/>
            <person name="Iarovenko S."/>
            <person name="Subramanian E."/>
            <person name="Araus A.J."/>
            <person name="Petzold A."/>
            <person name="Susuki M."/>
            <person name="Suzuki K.-i.T."/>
            <person name="Hayashi T."/>
            <person name="Toyoda A."/>
            <person name="Oliveira C."/>
            <person name="Osipova E."/>
            <person name="Leigh N.D."/>
            <person name="Simon A."/>
            <person name="Yun M.H."/>
        </authorList>
    </citation>
    <scope>NUCLEOTIDE SEQUENCE</scope>
    <source>
        <strain evidence="1">20211129_DDA</strain>
        <tissue evidence="1">Liver</tissue>
    </source>
</reference>
<dbReference type="AlphaFoldDB" id="A0AAV7NPR1"/>
<organism evidence="1 2">
    <name type="scientific">Pleurodeles waltl</name>
    <name type="common">Iberian ribbed newt</name>
    <dbReference type="NCBI Taxonomy" id="8319"/>
    <lineage>
        <taxon>Eukaryota</taxon>
        <taxon>Metazoa</taxon>
        <taxon>Chordata</taxon>
        <taxon>Craniata</taxon>
        <taxon>Vertebrata</taxon>
        <taxon>Euteleostomi</taxon>
        <taxon>Amphibia</taxon>
        <taxon>Batrachia</taxon>
        <taxon>Caudata</taxon>
        <taxon>Salamandroidea</taxon>
        <taxon>Salamandridae</taxon>
        <taxon>Pleurodelinae</taxon>
        <taxon>Pleurodeles</taxon>
    </lineage>
</organism>
<proteinExistence type="predicted"/>
<evidence type="ECO:0000313" key="2">
    <source>
        <dbReference type="Proteomes" id="UP001066276"/>
    </source>
</evidence>
<protein>
    <submittedName>
        <fullName evidence="1">Uncharacterized protein</fullName>
    </submittedName>
</protein>
<dbReference type="EMBL" id="JANPWB010000012">
    <property type="protein sequence ID" value="KAJ1116950.1"/>
    <property type="molecule type" value="Genomic_DNA"/>
</dbReference>